<name>A0A1G9PHS2_9BURK</name>
<dbReference type="GO" id="GO:0016787">
    <property type="term" value="F:hydrolase activity"/>
    <property type="evidence" value="ECO:0007669"/>
    <property type="project" value="UniProtKB-KW"/>
</dbReference>
<dbReference type="SUPFAM" id="SSF64438">
    <property type="entry name" value="CNF1/YfiH-like putative cysteine hydrolases"/>
    <property type="match status" value="1"/>
</dbReference>
<evidence type="ECO:0000256" key="10">
    <source>
        <dbReference type="RuleBase" id="RU361274"/>
    </source>
</evidence>
<evidence type="ECO:0000256" key="3">
    <source>
        <dbReference type="ARBA" id="ARBA00022679"/>
    </source>
</evidence>
<dbReference type="Pfam" id="PF02578">
    <property type="entry name" value="Cu-oxidase_4"/>
    <property type="match status" value="1"/>
</dbReference>
<dbReference type="InterPro" id="IPR003730">
    <property type="entry name" value="Cu_polyphenol_OxRdtase"/>
</dbReference>
<keyword evidence="6" id="KW-0862">Zinc</keyword>
<dbReference type="AlphaFoldDB" id="A0A1G9PHS2"/>
<evidence type="ECO:0000256" key="6">
    <source>
        <dbReference type="ARBA" id="ARBA00022833"/>
    </source>
</evidence>
<evidence type="ECO:0000256" key="9">
    <source>
        <dbReference type="ARBA" id="ARBA00049893"/>
    </source>
</evidence>
<evidence type="ECO:0000313" key="12">
    <source>
        <dbReference type="Proteomes" id="UP000198552"/>
    </source>
</evidence>
<dbReference type="Proteomes" id="UP000198552">
    <property type="component" value="Unassembled WGS sequence"/>
</dbReference>
<dbReference type="PANTHER" id="PTHR30616">
    <property type="entry name" value="UNCHARACTERIZED PROTEIN YFIH"/>
    <property type="match status" value="1"/>
</dbReference>
<evidence type="ECO:0000256" key="5">
    <source>
        <dbReference type="ARBA" id="ARBA00022801"/>
    </source>
</evidence>
<dbReference type="OrthoDB" id="4279at2"/>
<evidence type="ECO:0000256" key="7">
    <source>
        <dbReference type="ARBA" id="ARBA00047989"/>
    </source>
</evidence>
<reference evidence="12" key="1">
    <citation type="submission" date="2016-10" db="EMBL/GenBank/DDBJ databases">
        <authorList>
            <person name="Varghese N."/>
            <person name="Submissions S."/>
        </authorList>
    </citation>
    <scope>NUCLEOTIDE SEQUENCE [LARGE SCALE GENOMIC DNA]</scope>
    <source>
        <strain evidence="12">EPL6</strain>
    </source>
</reference>
<dbReference type="InterPro" id="IPR038371">
    <property type="entry name" value="Cu_polyphenol_OxRdtase_sf"/>
</dbReference>
<comment type="similarity">
    <text evidence="2 10">Belongs to the purine nucleoside phosphorylase YfiH/LACC1 family.</text>
</comment>
<dbReference type="CDD" id="cd16833">
    <property type="entry name" value="YfiH"/>
    <property type="match status" value="1"/>
</dbReference>
<dbReference type="InterPro" id="IPR011324">
    <property type="entry name" value="Cytotoxic_necrot_fac-like_cat"/>
</dbReference>
<gene>
    <name evidence="11" type="ORF">SAMN05428957_101419</name>
</gene>
<keyword evidence="12" id="KW-1185">Reference proteome</keyword>
<evidence type="ECO:0000313" key="11">
    <source>
        <dbReference type="EMBL" id="SDL98274.1"/>
    </source>
</evidence>
<evidence type="ECO:0000256" key="4">
    <source>
        <dbReference type="ARBA" id="ARBA00022723"/>
    </source>
</evidence>
<comment type="catalytic activity">
    <reaction evidence="7">
        <text>adenosine + H2O + H(+) = inosine + NH4(+)</text>
        <dbReference type="Rhea" id="RHEA:24408"/>
        <dbReference type="ChEBI" id="CHEBI:15377"/>
        <dbReference type="ChEBI" id="CHEBI:15378"/>
        <dbReference type="ChEBI" id="CHEBI:16335"/>
        <dbReference type="ChEBI" id="CHEBI:17596"/>
        <dbReference type="ChEBI" id="CHEBI:28938"/>
        <dbReference type="EC" id="3.5.4.4"/>
    </reaction>
    <physiologicalReaction direction="left-to-right" evidence="7">
        <dbReference type="Rhea" id="RHEA:24409"/>
    </physiologicalReaction>
</comment>
<evidence type="ECO:0000256" key="2">
    <source>
        <dbReference type="ARBA" id="ARBA00007353"/>
    </source>
</evidence>
<dbReference type="Gene3D" id="3.60.140.10">
    <property type="entry name" value="CNF1/YfiH-like putative cysteine hydrolases"/>
    <property type="match status" value="1"/>
</dbReference>
<dbReference type="GO" id="GO:0017061">
    <property type="term" value="F:S-methyl-5-thioadenosine phosphorylase activity"/>
    <property type="evidence" value="ECO:0007669"/>
    <property type="project" value="UniProtKB-EC"/>
</dbReference>
<dbReference type="NCBIfam" id="TIGR00726">
    <property type="entry name" value="peptidoglycan editing factor PgeF"/>
    <property type="match status" value="1"/>
</dbReference>
<evidence type="ECO:0000256" key="1">
    <source>
        <dbReference type="ARBA" id="ARBA00000553"/>
    </source>
</evidence>
<dbReference type="STRING" id="1527607.SAMN05428957_101419"/>
<protein>
    <recommendedName>
        <fullName evidence="10">Purine nucleoside phosphorylase</fullName>
    </recommendedName>
</protein>
<comment type="catalytic activity">
    <reaction evidence="1">
        <text>inosine + phosphate = alpha-D-ribose 1-phosphate + hypoxanthine</text>
        <dbReference type="Rhea" id="RHEA:27646"/>
        <dbReference type="ChEBI" id="CHEBI:17368"/>
        <dbReference type="ChEBI" id="CHEBI:17596"/>
        <dbReference type="ChEBI" id="CHEBI:43474"/>
        <dbReference type="ChEBI" id="CHEBI:57720"/>
        <dbReference type="EC" id="2.4.2.1"/>
    </reaction>
    <physiologicalReaction direction="left-to-right" evidence="1">
        <dbReference type="Rhea" id="RHEA:27647"/>
    </physiologicalReaction>
</comment>
<organism evidence="11 12">
    <name type="scientific">Oryzisolibacter propanilivorax</name>
    <dbReference type="NCBI Taxonomy" id="1527607"/>
    <lineage>
        <taxon>Bacteria</taxon>
        <taxon>Pseudomonadati</taxon>
        <taxon>Pseudomonadota</taxon>
        <taxon>Betaproteobacteria</taxon>
        <taxon>Burkholderiales</taxon>
        <taxon>Comamonadaceae</taxon>
        <taxon>Oryzisolibacter</taxon>
    </lineage>
</organism>
<keyword evidence="5" id="KW-0378">Hydrolase</keyword>
<evidence type="ECO:0000256" key="8">
    <source>
        <dbReference type="ARBA" id="ARBA00048968"/>
    </source>
</evidence>
<proteinExistence type="inferred from homology"/>
<accession>A0A1G9PHS2</accession>
<comment type="catalytic activity">
    <reaction evidence="9">
        <text>S-methyl-5'-thioadenosine + phosphate = 5-(methylsulfanyl)-alpha-D-ribose 1-phosphate + adenine</text>
        <dbReference type="Rhea" id="RHEA:11852"/>
        <dbReference type="ChEBI" id="CHEBI:16708"/>
        <dbReference type="ChEBI" id="CHEBI:17509"/>
        <dbReference type="ChEBI" id="CHEBI:43474"/>
        <dbReference type="ChEBI" id="CHEBI:58533"/>
        <dbReference type="EC" id="2.4.2.28"/>
    </reaction>
    <physiologicalReaction direction="left-to-right" evidence="9">
        <dbReference type="Rhea" id="RHEA:11853"/>
    </physiologicalReaction>
</comment>
<dbReference type="EMBL" id="FNHP01000001">
    <property type="protein sequence ID" value="SDL98274.1"/>
    <property type="molecule type" value="Genomic_DNA"/>
</dbReference>
<keyword evidence="4" id="KW-0479">Metal-binding</keyword>
<dbReference type="GO" id="GO:0005507">
    <property type="term" value="F:copper ion binding"/>
    <property type="evidence" value="ECO:0007669"/>
    <property type="project" value="TreeGrafter"/>
</dbReference>
<dbReference type="PANTHER" id="PTHR30616:SF2">
    <property type="entry name" value="PURINE NUCLEOSIDE PHOSPHORYLASE LACC1"/>
    <property type="match status" value="1"/>
</dbReference>
<sequence length="298" mass="30727">MTGAVCHAAPPHLAWTAIVNHLPPHPDWIVPDWPAPARVRALCTTRRGGVSAAPFDSLNLGLSTGDRPAAVAANWAAVEAALHGGRAGAAVRPVRLDQVHGTRVLQLGPGTQERQPADAAATRASGIACVALAADCLPVLLADRAGTQVAAAHAGWRGLAAGVLDNAVACFSALDRENKGLLAIENGALGGDEVLAWIGPGIGPQAFEVGPEVRAAFLAHDPAAALHFQAAAGGKYWADLAGLARQRLRAAGVRHIHGNDGSLAWCTFANASRFFSYRRDHAALGGTGRMAALVWLAD</sequence>
<comment type="catalytic activity">
    <reaction evidence="8">
        <text>adenosine + phosphate = alpha-D-ribose 1-phosphate + adenine</text>
        <dbReference type="Rhea" id="RHEA:27642"/>
        <dbReference type="ChEBI" id="CHEBI:16335"/>
        <dbReference type="ChEBI" id="CHEBI:16708"/>
        <dbReference type="ChEBI" id="CHEBI:43474"/>
        <dbReference type="ChEBI" id="CHEBI:57720"/>
        <dbReference type="EC" id="2.4.2.1"/>
    </reaction>
    <physiologicalReaction direction="left-to-right" evidence="8">
        <dbReference type="Rhea" id="RHEA:27643"/>
    </physiologicalReaction>
</comment>
<keyword evidence="3" id="KW-0808">Transferase</keyword>